<dbReference type="InterPro" id="IPR005115">
    <property type="entry name" value="Gly_transporter"/>
</dbReference>
<evidence type="ECO:0000259" key="9">
    <source>
        <dbReference type="Pfam" id="PF03458"/>
    </source>
</evidence>
<feature type="transmembrane region" description="Helical" evidence="8">
    <location>
        <begin position="119"/>
        <end position="139"/>
    </location>
</feature>
<keyword evidence="5 8" id="KW-1133">Transmembrane helix</keyword>
<comment type="caution">
    <text evidence="10">The sequence shown here is derived from an EMBL/GenBank/DDBJ whole genome shotgun (WGS) entry which is preliminary data.</text>
</comment>
<feature type="domain" description="Glycine transporter" evidence="9">
    <location>
        <begin position="12"/>
        <end position="84"/>
    </location>
</feature>
<feature type="transmembrane region" description="Helical" evidence="8">
    <location>
        <begin position="69"/>
        <end position="88"/>
    </location>
</feature>
<dbReference type="AlphaFoldDB" id="A0A7M3SW99"/>
<feature type="domain" description="Glycine transporter" evidence="9">
    <location>
        <begin position="98"/>
        <end position="172"/>
    </location>
</feature>
<feature type="transmembrane region" description="Helical" evidence="8">
    <location>
        <begin position="151"/>
        <end position="174"/>
    </location>
</feature>
<protein>
    <submittedName>
        <fullName evidence="10">Trimeric intracellular cation channel family protein</fullName>
    </submittedName>
</protein>
<dbReference type="OrthoDB" id="9791874at2"/>
<gene>
    <name evidence="10" type="ORF">GMA10_12740</name>
</gene>
<keyword evidence="3" id="KW-1003">Cell membrane</keyword>
<evidence type="ECO:0000256" key="2">
    <source>
        <dbReference type="ARBA" id="ARBA00008193"/>
    </source>
</evidence>
<dbReference type="PANTHER" id="PTHR30506">
    <property type="entry name" value="INNER MEMBRANE PROTEIN"/>
    <property type="match status" value="1"/>
</dbReference>
<dbReference type="EMBL" id="WOGT01000013">
    <property type="protein sequence ID" value="MUN56064.1"/>
    <property type="molecule type" value="Genomic_DNA"/>
</dbReference>
<dbReference type="GO" id="GO:0005886">
    <property type="term" value="C:plasma membrane"/>
    <property type="evidence" value="ECO:0007669"/>
    <property type="project" value="UniProtKB-SubCell"/>
</dbReference>
<comment type="similarity">
    <text evidence="2">Belongs to the UPF0126 family.</text>
</comment>
<dbReference type="RefSeq" id="WP_129316483.1">
    <property type="nucleotide sequence ID" value="NZ_NOIQ01000033.1"/>
</dbReference>
<dbReference type="PANTHER" id="PTHR30506:SF3">
    <property type="entry name" value="UPF0126 INNER MEMBRANE PROTEIN YADS-RELATED"/>
    <property type="match status" value="1"/>
</dbReference>
<evidence type="ECO:0000256" key="8">
    <source>
        <dbReference type="SAM" id="Phobius"/>
    </source>
</evidence>
<feature type="transmembrane region" description="Helical" evidence="8">
    <location>
        <begin position="95"/>
        <end position="113"/>
    </location>
</feature>
<feature type="compositionally biased region" description="Basic residues" evidence="7">
    <location>
        <begin position="255"/>
        <end position="269"/>
    </location>
</feature>
<evidence type="ECO:0000256" key="7">
    <source>
        <dbReference type="SAM" id="MobiDB-lite"/>
    </source>
</evidence>
<feature type="region of interest" description="Disordered" evidence="7">
    <location>
        <begin position="244"/>
        <end position="269"/>
    </location>
</feature>
<keyword evidence="4 8" id="KW-0812">Transmembrane</keyword>
<evidence type="ECO:0000256" key="6">
    <source>
        <dbReference type="ARBA" id="ARBA00023136"/>
    </source>
</evidence>
<proteinExistence type="inferred from homology"/>
<keyword evidence="11" id="KW-1185">Reference proteome</keyword>
<organism evidence="10 11">
    <name type="scientific">Rothia koreensis</name>
    <dbReference type="NCBI Taxonomy" id="592378"/>
    <lineage>
        <taxon>Bacteria</taxon>
        <taxon>Bacillati</taxon>
        <taxon>Actinomycetota</taxon>
        <taxon>Actinomycetes</taxon>
        <taxon>Micrococcales</taxon>
        <taxon>Micrococcaceae</taxon>
        <taxon>Rothia</taxon>
    </lineage>
</organism>
<feature type="transmembrane region" description="Helical" evidence="8">
    <location>
        <begin position="36"/>
        <end position="57"/>
    </location>
</feature>
<feature type="transmembrane region" description="Helical" evidence="8">
    <location>
        <begin position="6"/>
        <end position="29"/>
    </location>
</feature>
<keyword evidence="6 8" id="KW-0472">Membrane</keyword>
<name>A0A7M3SW99_9MICC</name>
<comment type="subcellular location">
    <subcellularLocation>
        <location evidence="1">Cell membrane</location>
        <topology evidence="1">Multi-pass membrane protein</topology>
    </subcellularLocation>
</comment>
<sequence length="269" mass="29208">MTEWDPSIWFRIVDVGAVVTNGLLGGALARAFRFDVVGFVVLAIVTGMGGGIIRDVLLNTGFPIALTDGGYWVAAIVASGLAYTIDLGTRWADRTLILVDFIGMGCWAATGTSKSLALGLHWIPSVMLGVTTAVGGGVIRDVMVNRIPSVLGGSSLYATVAVVGGLEMVVFSEFLHRPDAGMAVSILTCGVVGVLARWRNWKLPEPIDLKVPRPRLTLSFGSRSRRARRMEGWTPGEPLTKNLEAVTEEQIQAHREKKRRRLRRRRNGD</sequence>
<evidence type="ECO:0000256" key="5">
    <source>
        <dbReference type="ARBA" id="ARBA00022989"/>
    </source>
</evidence>
<evidence type="ECO:0000313" key="11">
    <source>
        <dbReference type="Proteomes" id="UP000462152"/>
    </source>
</evidence>
<feature type="transmembrane region" description="Helical" evidence="8">
    <location>
        <begin position="180"/>
        <end position="198"/>
    </location>
</feature>
<evidence type="ECO:0000313" key="10">
    <source>
        <dbReference type="EMBL" id="MUN56064.1"/>
    </source>
</evidence>
<accession>A0A7M3SW99</accession>
<reference evidence="10 11" key="1">
    <citation type="submission" date="2019-12" db="EMBL/GenBank/DDBJ databases">
        <authorList>
            <person name="Li J."/>
            <person name="Shi Y."/>
            <person name="Xu G."/>
            <person name="Xiao D."/>
            <person name="Ran X."/>
        </authorList>
    </citation>
    <scope>NUCLEOTIDE SEQUENCE [LARGE SCALE GENOMIC DNA]</scope>
    <source>
        <strain evidence="10 11">JCM 15915</strain>
    </source>
</reference>
<dbReference type="Pfam" id="PF03458">
    <property type="entry name" value="Gly_transporter"/>
    <property type="match status" value="2"/>
</dbReference>
<evidence type="ECO:0000256" key="4">
    <source>
        <dbReference type="ARBA" id="ARBA00022692"/>
    </source>
</evidence>
<evidence type="ECO:0000256" key="3">
    <source>
        <dbReference type="ARBA" id="ARBA00022475"/>
    </source>
</evidence>
<dbReference type="Proteomes" id="UP000462152">
    <property type="component" value="Unassembled WGS sequence"/>
</dbReference>
<evidence type="ECO:0000256" key="1">
    <source>
        <dbReference type="ARBA" id="ARBA00004651"/>
    </source>
</evidence>